<sequence length="254" mass="28549">MEKINILGVEVDRVDMKQATENCINAIENNKKLFIVTPNSEIIVNAGENKTLFDIIKSADMVVPDGIGLVIASKMMKKPLKERVTGIDLMESLLKYCNEKGKSIFLLGAKHGIAQKAGEKIKEKYPNIRLAGTYHGYYKGIHSGAKGSEEEKEVIDMINKSKPDILFVAFGSPKQEYFIDAYKDIINAKVFIGVGGSLDVYSGTIERAPKFYQEHGLEWLYRLSKEPQRITRMGALPVFLTRVLLKKDKNKFSK</sequence>
<keyword evidence="2 5" id="KW-0808">Transferase</keyword>
<comment type="similarity">
    <text evidence="5">Belongs to the glycosyltransferase 26 family. TagA/TarA subfamily.</text>
</comment>
<dbReference type="PANTHER" id="PTHR34136">
    <property type="match status" value="1"/>
</dbReference>
<dbReference type="CDD" id="cd06533">
    <property type="entry name" value="Glyco_transf_WecG_TagA"/>
    <property type="match status" value="1"/>
</dbReference>
<dbReference type="InterPro" id="IPR004629">
    <property type="entry name" value="WecG_TagA_CpsF"/>
</dbReference>
<comment type="caution">
    <text evidence="6">The sequence shown here is derived from an EMBL/GenBank/DDBJ whole genome shotgun (WGS) entry which is preliminary data.</text>
</comment>
<keyword evidence="3 5" id="KW-0777">Teichoic acid biosynthesis</keyword>
<dbReference type="NCBIfam" id="TIGR00696">
    <property type="entry name" value="wecG_tagA_cpsF"/>
    <property type="match status" value="1"/>
</dbReference>
<evidence type="ECO:0000256" key="5">
    <source>
        <dbReference type="HAMAP-Rule" id="MF_02070"/>
    </source>
</evidence>
<dbReference type="AlphaFoldDB" id="G9X2I4"/>
<reference evidence="6 7" key="1">
    <citation type="submission" date="2011-08" db="EMBL/GenBank/DDBJ databases">
        <title>The Genome Sequence of Eubacteriaceae bacterium ACC19a.</title>
        <authorList>
            <consortium name="The Broad Institute Genome Sequencing Platform"/>
            <person name="Earl A."/>
            <person name="Ward D."/>
            <person name="Feldgarden M."/>
            <person name="Gevers D."/>
            <person name="Sizova M."/>
            <person name="Hazen A."/>
            <person name="Epstein S."/>
            <person name="Young S.K."/>
            <person name="Zeng Q."/>
            <person name="Gargeya S."/>
            <person name="Fitzgerald M."/>
            <person name="Haas B."/>
            <person name="Abouelleil A."/>
            <person name="Alvarado L."/>
            <person name="Arachchi H.M."/>
            <person name="Berlin A."/>
            <person name="Brown A."/>
            <person name="Chapman S.B."/>
            <person name="Chen Z."/>
            <person name="Dunbar C."/>
            <person name="Freedman E."/>
            <person name="Gearin G."/>
            <person name="Gellesch M."/>
            <person name="Goldberg J."/>
            <person name="Griggs A."/>
            <person name="Gujja S."/>
            <person name="Heiman D."/>
            <person name="Howarth C."/>
            <person name="Larson L."/>
            <person name="Lui A."/>
            <person name="MacDonald P.J.P."/>
            <person name="Montmayeur A."/>
            <person name="Murphy C."/>
            <person name="Neiman D."/>
            <person name="Pearson M."/>
            <person name="Priest M."/>
            <person name="Roberts A."/>
            <person name="Saif S."/>
            <person name="Shea T."/>
            <person name="Shenoy N."/>
            <person name="Sisk P."/>
            <person name="Stolte C."/>
            <person name="Sykes S."/>
            <person name="Wortman J."/>
            <person name="Nusbaum C."/>
            <person name="Birren B."/>
        </authorList>
    </citation>
    <scope>NUCLEOTIDE SEQUENCE [LARGE SCALE GENOMIC DNA]</scope>
    <source>
        <strain evidence="6 7">ACC19a</strain>
    </source>
</reference>
<evidence type="ECO:0000256" key="3">
    <source>
        <dbReference type="ARBA" id="ARBA00022944"/>
    </source>
</evidence>
<comment type="function">
    <text evidence="5">Catalyzes the conversion of GlcNAc-PP-undecaprenol into ManNAc-GlcNAc-PP-undecaprenol, the first committed lipid intermediate in the de novo synthesis of teichoic acid.</text>
</comment>
<dbReference type="Pfam" id="PF03808">
    <property type="entry name" value="Glyco_tran_WecG"/>
    <property type="match status" value="1"/>
</dbReference>
<keyword evidence="4 5" id="KW-0961">Cell wall biogenesis/degradation</keyword>
<evidence type="ECO:0000313" key="7">
    <source>
        <dbReference type="Proteomes" id="UP000006437"/>
    </source>
</evidence>
<gene>
    <name evidence="6" type="ORF">HMPREF9629_00591</name>
</gene>
<dbReference type="EMBL" id="AFZE01000056">
    <property type="protein sequence ID" value="EHL11054.1"/>
    <property type="molecule type" value="Genomic_DNA"/>
</dbReference>
<dbReference type="GO" id="GO:0047244">
    <property type="term" value="F:N-acetylglucosaminyldiphosphoundecaprenol N-acetyl-beta-D-mannosaminyltransferase activity"/>
    <property type="evidence" value="ECO:0007669"/>
    <property type="project" value="UniProtKB-UniRule"/>
</dbReference>
<evidence type="ECO:0000256" key="1">
    <source>
        <dbReference type="ARBA" id="ARBA00022676"/>
    </source>
</evidence>
<comment type="catalytic activity">
    <reaction evidence="5">
        <text>UDP-N-acetyl-alpha-D-mannosamine + N-acetyl-alpha-D-glucosaminyl-di-trans,octa-cis-undecaprenyl diphosphate = N-acetyl-beta-D-mannosaminyl-(1-&gt;4)-N-acetyl-alpha-D-glucosaminyl di-trans,octa-cis-undecaprenyl diphosphate + UDP + H(+)</text>
        <dbReference type="Rhea" id="RHEA:16053"/>
        <dbReference type="ChEBI" id="CHEBI:15378"/>
        <dbReference type="ChEBI" id="CHEBI:58223"/>
        <dbReference type="ChEBI" id="CHEBI:62959"/>
        <dbReference type="ChEBI" id="CHEBI:68623"/>
        <dbReference type="ChEBI" id="CHEBI:132210"/>
        <dbReference type="EC" id="2.4.1.187"/>
    </reaction>
</comment>
<dbReference type="RefSeq" id="WP_009524827.1">
    <property type="nucleotide sequence ID" value="NZ_JH414548.1"/>
</dbReference>
<comment type="pathway">
    <text evidence="5">Cell wall biogenesis; teichoic acid biosynthesis.</text>
</comment>
<dbReference type="BioCyc" id="EBAC796937-HMP:GMGH-593-MONOMER"/>
<evidence type="ECO:0000256" key="2">
    <source>
        <dbReference type="ARBA" id="ARBA00022679"/>
    </source>
</evidence>
<name>G9X2I4_9FIRM</name>
<keyword evidence="1 5" id="KW-0328">Glycosyltransferase</keyword>
<evidence type="ECO:0000313" key="6">
    <source>
        <dbReference type="EMBL" id="EHL11054.1"/>
    </source>
</evidence>
<dbReference type="InterPro" id="IPR034714">
    <property type="entry name" value="TagA_TarA"/>
</dbReference>
<dbReference type="PANTHER" id="PTHR34136:SF1">
    <property type="entry name" value="UDP-N-ACETYL-D-MANNOSAMINURONIC ACID TRANSFERASE"/>
    <property type="match status" value="1"/>
</dbReference>
<dbReference type="UniPathway" id="UPA00632"/>
<evidence type="ECO:0000256" key="4">
    <source>
        <dbReference type="ARBA" id="ARBA00023316"/>
    </source>
</evidence>
<dbReference type="GO" id="GO:0019350">
    <property type="term" value="P:teichoic acid biosynthetic process"/>
    <property type="evidence" value="ECO:0007669"/>
    <property type="project" value="UniProtKB-UniRule"/>
</dbReference>
<organism evidence="6 7">
    <name type="scientific">Peptoanaerobacter stomatis</name>
    <dbReference type="NCBI Taxonomy" id="796937"/>
    <lineage>
        <taxon>Bacteria</taxon>
        <taxon>Bacillati</taxon>
        <taxon>Bacillota</taxon>
        <taxon>Clostridia</taxon>
        <taxon>Peptostreptococcales</taxon>
        <taxon>Filifactoraceae</taxon>
        <taxon>Peptoanaerobacter</taxon>
    </lineage>
</organism>
<dbReference type="HOGENOM" id="CLU_063203_3_1_9"/>
<dbReference type="Proteomes" id="UP000006437">
    <property type="component" value="Unassembled WGS sequence"/>
</dbReference>
<protein>
    <recommendedName>
        <fullName evidence="5">N-acetylglucosaminyldiphosphoundecaprenol N-acetyl-beta-D-mannosaminyltransferase</fullName>
        <ecNumber evidence="5">2.4.1.187</ecNumber>
    </recommendedName>
    <alternativeName>
        <fullName evidence="5">N-acetylmannosaminyltransferase</fullName>
    </alternativeName>
    <alternativeName>
        <fullName evidence="5">UDP-N-acetylmannosamine transferase</fullName>
    </alternativeName>
    <alternativeName>
        <fullName evidence="5">UDP-N-acetylmannosamine:N-acetylglucosaminyl pyrophosphorylundecaprenol N-acetylmannosaminyltransferase</fullName>
    </alternativeName>
</protein>
<dbReference type="HAMAP" id="MF_02070">
    <property type="entry name" value="TagA_TarA"/>
    <property type="match status" value="1"/>
</dbReference>
<dbReference type="PATRIC" id="fig|796937.3.peg.1824"/>
<proteinExistence type="inferred from homology"/>
<accession>G9X2I4</accession>
<dbReference type="EC" id="2.4.1.187" evidence="5"/>
<dbReference type="GO" id="GO:0071555">
    <property type="term" value="P:cell wall organization"/>
    <property type="evidence" value="ECO:0007669"/>
    <property type="project" value="UniProtKB-KW"/>
</dbReference>